<dbReference type="InterPro" id="IPR029045">
    <property type="entry name" value="ClpP/crotonase-like_dom_sf"/>
</dbReference>
<gene>
    <name evidence="3" type="ORF">C0V82_12345</name>
</gene>
<dbReference type="Pfam" id="PF11918">
    <property type="entry name" value="Peptidase_S41_N"/>
    <property type="match status" value="1"/>
</dbReference>
<sequence length="389" mass="41695">MKSARLQMLMPWHAGCFDPSHATRHRTGESPMMQRRHFLALALAATSALTLPALAQTAPDSAQATAPVKAMDRTERQAVLRDLADSLENNFVFPDIGSRYATLLRQKAEADAYADLTDPVAFGERVTADLQAVAKDGHLRLAPQEVFASRAPRRPAPDAPASTKASGPPGLEETKMIGDVAYLRFNAFMGDEGMIARARGFLLDNAGKAKAVIIDARPHRGGGLAEMDAILPLLYAQPTTLVRMDTRASAFARGMPPFASLVNRVAPDGIVRQDHTVTPDLSEMRLQSVPVYYLTSRRSASAAEHLALAFKRTKRATLVGEKTAGAGHYGGVEPVGERFGAFIPVGRTYNPDNDWGWEGQGVAPDVETPADDALAKALELAGKAGAHPA</sequence>
<dbReference type="InterPro" id="IPR006311">
    <property type="entry name" value="TAT_signal"/>
</dbReference>
<dbReference type="EMBL" id="CP025611">
    <property type="protein sequence ID" value="AUN30943.1"/>
    <property type="molecule type" value="Genomic_DNA"/>
</dbReference>
<accession>A0A2K9NCS3</accession>
<evidence type="ECO:0000313" key="3">
    <source>
        <dbReference type="EMBL" id="AUN30943.1"/>
    </source>
</evidence>
<dbReference type="KEGG" id="ncb:C0V82_12345"/>
<evidence type="ECO:0000259" key="2">
    <source>
        <dbReference type="SMART" id="SM00245"/>
    </source>
</evidence>
<reference evidence="3 4" key="1">
    <citation type="submission" date="2017-12" db="EMBL/GenBank/DDBJ databases">
        <title>Genomes of bacteria within cyanobacterial aggregates.</title>
        <authorList>
            <person name="Cai H."/>
        </authorList>
    </citation>
    <scope>NUCLEOTIDE SEQUENCE [LARGE SCALE GENOMIC DNA]</scope>
    <source>
        <strain evidence="3 4">TH16</strain>
    </source>
</reference>
<dbReference type="PANTHER" id="PTHR11261:SF3">
    <property type="entry name" value="RETINOL-BINDING PROTEIN 3"/>
    <property type="match status" value="1"/>
</dbReference>
<dbReference type="Gene3D" id="3.30.750.44">
    <property type="match status" value="1"/>
</dbReference>
<feature type="domain" description="Tail specific protease" evidence="2">
    <location>
        <begin position="142"/>
        <end position="369"/>
    </location>
</feature>
<protein>
    <recommendedName>
        <fullName evidence="2">Tail specific protease domain-containing protein</fullName>
    </recommendedName>
</protein>
<dbReference type="SUPFAM" id="SSF52096">
    <property type="entry name" value="ClpP/crotonase"/>
    <property type="match status" value="1"/>
</dbReference>
<dbReference type="PROSITE" id="PS51318">
    <property type="entry name" value="TAT"/>
    <property type="match status" value="1"/>
</dbReference>
<dbReference type="PANTHER" id="PTHR11261">
    <property type="entry name" value="INTERPHOTORECEPTOR RETINOID-BINDING PROTEIN"/>
    <property type="match status" value="1"/>
</dbReference>
<dbReference type="SMART" id="SM00245">
    <property type="entry name" value="TSPc"/>
    <property type="match status" value="1"/>
</dbReference>
<organism evidence="3 4">
    <name type="scientific">Niveispirillum cyanobacteriorum</name>
    <dbReference type="NCBI Taxonomy" id="1612173"/>
    <lineage>
        <taxon>Bacteria</taxon>
        <taxon>Pseudomonadati</taxon>
        <taxon>Pseudomonadota</taxon>
        <taxon>Alphaproteobacteria</taxon>
        <taxon>Rhodospirillales</taxon>
        <taxon>Azospirillaceae</taxon>
        <taxon>Niveispirillum</taxon>
    </lineage>
</organism>
<dbReference type="Proteomes" id="UP000234752">
    <property type="component" value="Chromosome eg_1"/>
</dbReference>
<dbReference type="Gene3D" id="3.90.226.10">
    <property type="entry name" value="2-enoyl-CoA Hydratase, Chain A, domain 1"/>
    <property type="match status" value="1"/>
</dbReference>
<dbReference type="Pfam" id="PF03572">
    <property type="entry name" value="Peptidase_S41"/>
    <property type="match status" value="1"/>
</dbReference>
<name>A0A2K9NCS3_9PROT</name>
<keyword evidence="4" id="KW-1185">Reference proteome</keyword>
<dbReference type="AlphaFoldDB" id="A0A2K9NCS3"/>
<proteinExistence type="predicted"/>
<feature type="region of interest" description="Disordered" evidence="1">
    <location>
        <begin position="146"/>
        <end position="171"/>
    </location>
</feature>
<dbReference type="GO" id="GO:0008236">
    <property type="term" value="F:serine-type peptidase activity"/>
    <property type="evidence" value="ECO:0007669"/>
    <property type="project" value="InterPro"/>
</dbReference>
<evidence type="ECO:0000256" key="1">
    <source>
        <dbReference type="SAM" id="MobiDB-lite"/>
    </source>
</evidence>
<dbReference type="InterPro" id="IPR005151">
    <property type="entry name" value="Tail-specific_protease"/>
</dbReference>
<dbReference type="GO" id="GO:0006508">
    <property type="term" value="P:proteolysis"/>
    <property type="evidence" value="ECO:0007669"/>
    <property type="project" value="InterPro"/>
</dbReference>
<evidence type="ECO:0000313" key="4">
    <source>
        <dbReference type="Proteomes" id="UP000234752"/>
    </source>
</evidence>
<dbReference type="CDD" id="cd07563">
    <property type="entry name" value="Peptidase_S41_IRBP"/>
    <property type="match status" value="1"/>
</dbReference>